<dbReference type="Gene3D" id="3.40.50.300">
    <property type="entry name" value="P-loop containing nucleotide triphosphate hydrolases"/>
    <property type="match status" value="1"/>
</dbReference>
<dbReference type="InterPro" id="IPR027417">
    <property type="entry name" value="P-loop_NTPase"/>
</dbReference>
<feature type="region of interest" description="Disordered" evidence="3">
    <location>
        <begin position="472"/>
        <end position="511"/>
    </location>
</feature>
<dbReference type="PANTHER" id="PTHR10606">
    <property type="entry name" value="6-PHOSPHOFRUCTO-2-KINASE/FRUCTOSE-2,6-BISPHOSPHATASE"/>
    <property type="match status" value="1"/>
</dbReference>
<dbReference type="OrthoDB" id="267323at2759"/>
<dbReference type="Pfam" id="PF01591">
    <property type="entry name" value="6PF2K"/>
    <property type="match status" value="1"/>
</dbReference>
<evidence type="ECO:0000256" key="3">
    <source>
        <dbReference type="SAM" id="MobiDB-lite"/>
    </source>
</evidence>
<dbReference type="PANTHER" id="PTHR10606:SF49">
    <property type="entry name" value="6-PHOSPHOFRUCTO-2-KINASE DOMAIN-CONTAINING PROTEIN"/>
    <property type="match status" value="1"/>
</dbReference>
<keyword evidence="1" id="KW-0547">Nucleotide-binding</keyword>
<reference evidence="5" key="1">
    <citation type="submission" date="2021-11" db="EMBL/GenBank/DDBJ databases">
        <authorList>
            <consortium name="Genoscope - CEA"/>
            <person name="William W."/>
        </authorList>
    </citation>
    <scope>NUCLEOTIDE SEQUENCE</scope>
</reference>
<dbReference type="GO" id="GO:0004331">
    <property type="term" value="F:fructose-2,6-bisphosphate 2-phosphatase activity"/>
    <property type="evidence" value="ECO:0007669"/>
    <property type="project" value="TreeGrafter"/>
</dbReference>
<keyword evidence="2" id="KW-0067">ATP-binding</keyword>
<dbReference type="Proteomes" id="UP000789595">
    <property type="component" value="Unassembled WGS sequence"/>
</dbReference>
<dbReference type="GO" id="GO:0006000">
    <property type="term" value="P:fructose metabolic process"/>
    <property type="evidence" value="ECO:0007669"/>
    <property type="project" value="InterPro"/>
</dbReference>
<evidence type="ECO:0000259" key="4">
    <source>
        <dbReference type="Pfam" id="PF01591"/>
    </source>
</evidence>
<sequence length="511" mass="55946">MSCWRKDSDECWGTDGDDDGERTVDSNDAPRMRKTSSQVDYYSQDTVDTTHLQHVAAVAARRALTQDGDYLVLALVGLPARGKSFIGAKLRSFLAWRGLECQVFNAGQRRRAASDDSLEKNLRSPHSHAAFFDNANKDAAARRESIAMDTLDSLFDYLESGEGEVGIFDATNSTRQRRKAILDRVKRRFEGTGKACGVVFIETICTDPYVLHSNMLVKVRNSPDFAGLDEATALADLRRRNAHYESAYEPLSDSEGASYITIYNFSSKVTCSLCFGRITRVVLPFLLAIHVDERPIYLVALAPRGISTSGRTTREAEYRKAVAAAEDAEKDLALRLRAWCASAKEPPLHVFCSASIRARAVAGALDVEASYTAALDPFVKEGRRDAHRDLADRLEPVIIDIEGSVAPTLVITHATPARALLAYMHNRPRVRVVDETATTEAPRTLAGADAAVIEVRATVAGGYSETVHLLPGADGSPPPSPSIFARAPSLPWDERRRGSIGFSERGSKSLE</sequence>
<protein>
    <recommendedName>
        <fullName evidence="4">6-phosphofructo-2-kinase domain-containing protein</fullName>
    </recommendedName>
</protein>
<name>A0A8J2SUH7_9STRA</name>
<evidence type="ECO:0000313" key="5">
    <source>
        <dbReference type="EMBL" id="CAH0376578.1"/>
    </source>
</evidence>
<dbReference type="SUPFAM" id="SSF52540">
    <property type="entry name" value="P-loop containing nucleoside triphosphate hydrolases"/>
    <property type="match status" value="1"/>
</dbReference>
<dbReference type="GO" id="GO:0005829">
    <property type="term" value="C:cytosol"/>
    <property type="evidence" value="ECO:0007669"/>
    <property type="project" value="TreeGrafter"/>
</dbReference>
<dbReference type="GO" id="GO:0005524">
    <property type="term" value="F:ATP binding"/>
    <property type="evidence" value="ECO:0007669"/>
    <property type="project" value="UniProtKB-KW"/>
</dbReference>
<feature type="region of interest" description="Disordered" evidence="3">
    <location>
        <begin position="1"/>
        <end position="39"/>
    </location>
</feature>
<dbReference type="FunFam" id="3.40.50.300:FF:000644">
    <property type="entry name" value="GpmB, Fructose-2,6-bisphosphatase"/>
    <property type="match status" value="1"/>
</dbReference>
<dbReference type="GO" id="GO:0006003">
    <property type="term" value="P:fructose 2,6-bisphosphate metabolic process"/>
    <property type="evidence" value="ECO:0007669"/>
    <property type="project" value="InterPro"/>
</dbReference>
<dbReference type="InterPro" id="IPR029033">
    <property type="entry name" value="His_PPase_superfam"/>
</dbReference>
<organism evidence="5 6">
    <name type="scientific">Pelagomonas calceolata</name>
    <dbReference type="NCBI Taxonomy" id="35677"/>
    <lineage>
        <taxon>Eukaryota</taxon>
        <taxon>Sar</taxon>
        <taxon>Stramenopiles</taxon>
        <taxon>Ochrophyta</taxon>
        <taxon>Pelagophyceae</taxon>
        <taxon>Pelagomonadales</taxon>
        <taxon>Pelagomonadaceae</taxon>
        <taxon>Pelagomonas</taxon>
    </lineage>
</organism>
<dbReference type="SUPFAM" id="SSF53254">
    <property type="entry name" value="Phosphoglycerate mutase-like"/>
    <property type="match status" value="1"/>
</dbReference>
<dbReference type="InterPro" id="IPR003094">
    <property type="entry name" value="6Pfruct_kin"/>
</dbReference>
<feature type="domain" description="6-phosphofructo-2-kinase" evidence="4">
    <location>
        <begin position="70"/>
        <end position="292"/>
    </location>
</feature>
<dbReference type="InterPro" id="IPR013079">
    <property type="entry name" value="6Phosfructo_kin"/>
</dbReference>
<keyword evidence="6" id="KW-1185">Reference proteome</keyword>
<gene>
    <name evidence="5" type="ORF">PECAL_5P11770</name>
</gene>
<evidence type="ECO:0000256" key="1">
    <source>
        <dbReference type="ARBA" id="ARBA00022741"/>
    </source>
</evidence>
<dbReference type="GO" id="GO:0003873">
    <property type="term" value="F:6-phosphofructo-2-kinase activity"/>
    <property type="evidence" value="ECO:0007669"/>
    <property type="project" value="InterPro"/>
</dbReference>
<evidence type="ECO:0000313" key="6">
    <source>
        <dbReference type="Proteomes" id="UP000789595"/>
    </source>
</evidence>
<feature type="compositionally biased region" description="Basic and acidic residues" evidence="3">
    <location>
        <begin position="21"/>
        <end position="31"/>
    </location>
</feature>
<evidence type="ECO:0000256" key="2">
    <source>
        <dbReference type="ARBA" id="ARBA00022840"/>
    </source>
</evidence>
<feature type="compositionally biased region" description="Acidic residues" evidence="3">
    <location>
        <begin position="10"/>
        <end position="20"/>
    </location>
</feature>
<dbReference type="AlphaFoldDB" id="A0A8J2SUH7"/>
<dbReference type="EMBL" id="CAKKNE010000005">
    <property type="protein sequence ID" value="CAH0376578.1"/>
    <property type="molecule type" value="Genomic_DNA"/>
</dbReference>
<accession>A0A8J2SUH7</accession>
<proteinExistence type="predicted"/>
<comment type="caution">
    <text evidence="5">The sequence shown here is derived from an EMBL/GenBank/DDBJ whole genome shotgun (WGS) entry which is preliminary data.</text>
</comment>